<evidence type="ECO:0000256" key="4">
    <source>
        <dbReference type="ARBA" id="ARBA00023125"/>
    </source>
</evidence>
<evidence type="ECO:0000313" key="10">
    <source>
        <dbReference type="EMBL" id="TKR29605.1"/>
    </source>
</evidence>
<keyword evidence="3" id="KW-0805">Transcription regulation</keyword>
<dbReference type="Gene3D" id="1.10.10.10">
    <property type="entry name" value="Winged helix-like DNA-binding domain superfamily/Winged helix DNA-binding domain"/>
    <property type="match status" value="1"/>
</dbReference>
<organism evidence="10 11">
    <name type="scientific">Luteimonas gilva</name>
    <dbReference type="NCBI Taxonomy" id="2572684"/>
    <lineage>
        <taxon>Bacteria</taxon>
        <taxon>Pseudomonadati</taxon>
        <taxon>Pseudomonadota</taxon>
        <taxon>Gammaproteobacteria</taxon>
        <taxon>Lysobacterales</taxon>
        <taxon>Lysobacteraceae</taxon>
        <taxon>Luteimonas</taxon>
    </lineage>
</organism>
<evidence type="ECO:0000313" key="11">
    <source>
        <dbReference type="Proteomes" id="UP000308707"/>
    </source>
</evidence>
<evidence type="ECO:0000256" key="5">
    <source>
        <dbReference type="ARBA" id="ARBA00023163"/>
    </source>
</evidence>
<dbReference type="SMART" id="SM00448">
    <property type="entry name" value="REC"/>
    <property type="match status" value="1"/>
</dbReference>
<gene>
    <name evidence="10" type="ORF">FCE95_15875</name>
</gene>
<dbReference type="PROSITE" id="PS51755">
    <property type="entry name" value="OMPR_PHOB"/>
    <property type="match status" value="1"/>
</dbReference>
<dbReference type="SMART" id="SM00862">
    <property type="entry name" value="Trans_reg_C"/>
    <property type="match status" value="1"/>
</dbReference>
<proteinExistence type="predicted"/>
<keyword evidence="5" id="KW-0804">Transcription</keyword>
<dbReference type="PROSITE" id="PS50110">
    <property type="entry name" value="RESPONSE_REGULATORY"/>
    <property type="match status" value="1"/>
</dbReference>
<keyword evidence="11" id="KW-1185">Reference proteome</keyword>
<dbReference type="PANTHER" id="PTHR48111">
    <property type="entry name" value="REGULATOR OF RPOS"/>
    <property type="match status" value="1"/>
</dbReference>
<dbReference type="SUPFAM" id="SSF46894">
    <property type="entry name" value="C-terminal effector domain of the bipartite response regulators"/>
    <property type="match status" value="1"/>
</dbReference>
<feature type="modified residue" description="4-aspartylphosphate" evidence="6">
    <location>
        <position position="143"/>
    </location>
</feature>
<reference evidence="10 11" key="1">
    <citation type="submission" date="2019-04" db="EMBL/GenBank/DDBJ databases">
        <title>Reference strain of H23.</title>
        <authorList>
            <person name="Luo X."/>
        </authorList>
    </citation>
    <scope>NUCLEOTIDE SEQUENCE [LARGE SCALE GENOMIC DNA]</scope>
    <source>
        <strain evidence="10 11">H23</strain>
    </source>
</reference>
<keyword evidence="1 6" id="KW-0597">Phosphoprotein</keyword>
<name>A0A4U5JKJ8_9GAMM</name>
<dbReference type="RefSeq" id="WP_137268008.1">
    <property type="nucleotide sequence ID" value="NZ_SZUA01000003.1"/>
</dbReference>
<comment type="caution">
    <text evidence="10">The sequence shown here is derived from an EMBL/GenBank/DDBJ whole genome shotgun (WGS) entry which is preliminary data.</text>
</comment>
<dbReference type="GO" id="GO:0032993">
    <property type="term" value="C:protein-DNA complex"/>
    <property type="evidence" value="ECO:0007669"/>
    <property type="project" value="TreeGrafter"/>
</dbReference>
<dbReference type="Proteomes" id="UP000308707">
    <property type="component" value="Unassembled WGS sequence"/>
</dbReference>
<dbReference type="OrthoDB" id="6117814at2"/>
<dbReference type="AlphaFoldDB" id="A0A4U5JKJ8"/>
<evidence type="ECO:0000259" key="8">
    <source>
        <dbReference type="PROSITE" id="PS50110"/>
    </source>
</evidence>
<evidence type="ECO:0000256" key="6">
    <source>
        <dbReference type="PROSITE-ProRule" id="PRU00169"/>
    </source>
</evidence>
<dbReference type="Pfam" id="PF00072">
    <property type="entry name" value="Response_reg"/>
    <property type="match status" value="1"/>
</dbReference>
<evidence type="ECO:0000256" key="7">
    <source>
        <dbReference type="PROSITE-ProRule" id="PRU01091"/>
    </source>
</evidence>
<dbReference type="Gene3D" id="3.40.50.2300">
    <property type="match status" value="1"/>
</dbReference>
<feature type="DNA-binding region" description="OmpR/PhoB-type" evidence="7">
    <location>
        <begin position="219"/>
        <end position="319"/>
    </location>
</feature>
<dbReference type="EMBL" id="SZUA01000003">
    <property type="protein sequence ID" value="TKR29605.1"/>
    <property type="molecule type" value="Genomic_DNA"/>
</dbReference>
<dbReference type="PANTHER" id="PTHR48111:SF1">
    <property type="entry name" value="TWO-COMPONENT RESPONSE REGULATOR ORR33"/>
    <property type="match status" value="1"/>
</dbReference>
<evidence type="ECO:0000256" key="3">
    <source>
        <dbReference type="ARBA" id="ARBA00023015"/>
    </source>
</evidence>
<dbReference type="GO" id="GO:0000976">
    <property type="term" value="F:transcription cis-regulatory region binding"/>
    <property type="evidence" value="ECO:0007669"/>
    <property type="project" value="TreeGrafter"/>
</dbReference>
<dbReference type="InterPro" id="IPR036388">
    <property type="entry name" value="WH-like_DNA-bd_sf"/>
</dbReference>
<dbReference type="SUPFAM" id="SSF52172">
    <property type="entry name" value="CheY-like"/>
    <property type="match status" value="1"/>
</dbReference>
<dbReference type="InterPro" id="IPR039420">
    <property type="entry name" value="WalR-like"/>
</dbReference>
<dbReference type="InterPro" id="IPR011006">
    <property type="entry name" value="CheY-like_superfamily"/>
</dbReference>
<evidence type="ECO:0000256" key="2">
    <source>
        <dbReference type="ARBA" id="ARBA00023012"/>
    </source>
</evidence>
<accession>A0A4U5JKJ8</accession>
<protein>
    <submittedName>
        <fullName evidence="10">Response regulator transcription factor</fullName>
    </submittedName>
</protein>
<keyword evidence="4 7" id="KW-0238">DNA-binding</keyword>
<feature type="domain" description="Response regulatory" evidence="8">
    <location>
        <begin position="93"/>
        <end position="208"/>
    </location>
</feature>
<dbReference type="InterPro" id="IPR001789">
    <property type="entry name" value="Sig_transdc_resp-reg_receiver"/>
</dbReference>
<dbReference type="GO" id="GO:0006355">
    <property type="term" value="P:regulation of DNA-templated transcription"/>
    <property type="evidence" value="ECO:0007669"/>
    <property type="project" value="InterPro"/>
</dbReference>
<dbReference type="GO" id="GO:0005829">
    <property type="term" value="C:cytosol"/>
    <property type="evidence" value="ECO:0007669"/>
    <property type="project" value="TreeGrafter"/>
</dbReference>
<evidence type="ECO:0000259" key="9">
    <source>
        <dbReference type="PROSITE" id="PS51755"/>
    </source>
</evidence>
<evidence type="ECO:0000256" key="1">
    <source>
        <dbReference type="ARBA" id="ARBA00022553"/>
    </source>
</evidence>
<dbReference type="GO" id="GO:0000156">
    <property type="term" value="F:phosphorelay response regulator activity"/>
    <property type="evidence" value="ECO:0007669"/>
    <property type="project" value="TreeGrafter"/>
</dbReference>
<dbReference type="Pfam" id="PF00486">
    <property type="entry name" value="Trans_reg_C"/>
    <property type="match status" value="1"/>
</dbReference>
<dbReference type="InterPro" id="IPR016032">
    <property type="entry name" value="Sig_transdc_resp-reg_C-effctor"/>
</dbReference>
<feature type="domain" description="OmpR/PhoB-type" evidence="9">
    <location>
        <begin position="219"/>
        <end position="319"/>
    </location>
</feature>
<sequence length="319" mass="34841">MEFVSPRPCLPLAVRRSRAVKHFLRALNHNDFCNTPTVTNRFSPNLGTTMADHKTREYGLRRISQTAITSGICDRSKRSVAFTGIGMSDVRHWVLVVQNDAAFRDGVLIPGLQNAGFDAVGVGTAIDAYRCMLSRDFSLFVLDAGMRDAHGSTMAGRLRAVTDAGIVVIAERRRRKSEQIRSLNDGADAYLAKPIDIDALAATLRSLLRRLKTSGASRSASKHASDWRLGTAGWDLISPGGAKVQLNQPERLLMAALAAAPGKTVAREAILSLLARDAKNFDRHRLEMLVHRLRRKVLSTAGEPLPLKAVRGVGYALLP</sequence>
<dbReference type="InterPro" id="IPR001867">
    <property type="entry name" value="OmpR/PhoB-type_DNA-bd"/>
</dbReference>
<keyword evidence="2" id="KW-0902">Two-component regulatory system</keyword>